<dbReference type="AlphaFoldDB" id="A0AAD9Q4A0"/>
<protein>
    <submittedName>
        <fullName evidence="3">Uncharacterized protein</fullName>
    </submittedName>
</protein>
<dbReference type="Proteomes" id="UP001249851">
    <property type="component" value="Unassembled WGS sequence"/>
</dbReference>
<keyword evidence="2" id="KW-0812">Transmembrane</keyword>
<feature type="compositionally biased region" description="Polar residues" evidence="1">
    <location>
        <begin position="404"/>
        <end position="416"/>
    </location>
</feature>
<feature type="region of interest" description="Disordered" evidence="1">
    <location>
        <begin position="383"/>
        <end position="441"/>
    </location>
</feature>
<feature type="compositionally biased region" description="Polar residues" evidence="1">
    <location>
        <begin position="431"/>
        <end position="441"/>
    </location>
</feature>
<comment type="caution">
    <text evidence="3">The sequence shown here is derived from an EMBL/GenBank/DDBJ whole genome shotgun (WGS) entry which is preliminary data.</text>
</comment>
<keyword evidence="2" id="KW-1133">Transmembrane helix</keyword>
<keyword evidence="4" id="KW-1185">Reference proteome</keyword>
<keyword evidence="2" id="KW-0472">Membrane</keyword>
<feature type="compositionally biased region" description="Low complexity" evidence="1">
    <location>
        <begin position="388"/>
        <end position="403"/>
    </location>
</feature>
<feature type="transmembrane region" description="Helical" evidence="2">
    <location>
        <begin position="100"/>
        <end position="124"/>
    </location>
</feature>
<organism evidence="3 4">
    <name type="scientific">Acropora cervicornis</name>
    <name type="common">Staghorn coral</name>
    <dbReference type="NCBI Taxonomy" id="6130"/>
    <lineage>
        <taxon>Eukaryota</taxon>
        <taxon>Metazoa</taxon>
        <taxon>Cnidaria</taxon>
        <taxon>Anthozoa</taxon>
        <taxon>Hexacorallia</taxon>
        <taxon>Scleractinia</taxon>
        <taxon>Astrocoeniina</taxon>
        <taxon>Acroporidae</taxon>
        <taxon>Acropora</taxon>
    </lineage>
</organism>
<accession>A0AAD9Q4A0</accession>
<feature type="region of interest" description="Disordered" evidence="1">
    <location>
        <begin position="1"/>
        <end position="25"/>
    </location>
</feature>
<feature type="region of interest" description="Disordered" evidence="1">
    <location>
        <begin position="315"/>
        <end position="369"/>
    </location>
</feature>
<dbReference type="EMBL" id="JARQWQ010000070">
    <property type="protein sequence ID" value="KAK2554383.1"/>
    <property type="molecule type" value="Genomic_DNA"/>
</dbReference>
<feature type="transmembrane region" description="Helical" evidence="2">
    <location>
        <begin position="65"/>
        <end position="88"/>
    </location>
</feature>
<feature type="compositionally biased region" description="Basic and acidic residues" evidence="1">
    <location>
        <begin position="343"/>
        <end position="356"/>
    </location>
</feature>
<evidence type="ECO:0000256" key="1">
    <source>
        <dbReference type="SAM" id="MobiDB-lite"/>
    </source>
</evidence>
<reference evidence="3" key="1">
    <citation type="journal article" date="2023" name="G3 (Bethesda)">
        <title>Whole genome assembly and annotation of the endangered Caribbean coral Acropora cervicornis.</title>
        <authorList>
            <person name="Selwyn J.D."/>
            <person name="Vollmer S.V."/>
        </authorList>
    </citation>
    <scope>NUCLEOTIDE SEQUENCE</scope>
    <source>
        <strain evidence="3">K2</strain>
    </source>
</reference>
<gene>
    <name evidence="3" type="ORF">P5673_024086</name>
</gene>
<evidence type="ECO:0000313" key="4">
    <source>
        <dbReference type="Proteomes" id="UP001249851"/>
    </source>
</evidence>
<proteinExistence type="predicted"/>
<reference evidence="3" key="2">
    <citation type="journal article" date="2023" name="Science">
        <title>Genomic signatures of disease resistance in endangered staghorn corals.</title>
        <authorList>
            <person name="Vollmer S.V."/>
            <person name="Selwyn J.D."/>
            <person name="Despard B.A."/>
            <person name="Roesel C.L."/>
        </authorList>
    </citation>
    <scope>NUCLEOTIDE SEQUENCE</scope>
    <source>
        <strain evidence="3">K2</strain>
    </source>
</reference>
<evidence type="ECO:0000256" key="2">
    <source>
        <dbReference type="SAM" id="Phobius"/>
    </source>
</evidence>
<feature type="compositionally biased region" description="Low complexity" evidence="1">
    <location>
        <begin position="163"/>
        <end position="176"/>
    </location>
</feature>
<sequence>MSRVATATSNGNTKMQTGTVNSQQSVGTMPQFQDGPVEQAQPRGMQRFYVRHSFSQEASARRKRIFCLCILCWLMVLCLTGIIIIAVVHFQSSDSKIDQITAGALIGFGLLLVVVLGWSAFVYSKFQKGSTPRRDSSRPYGQREDILAFASSEILARGASTISTNNSMSHSDSSTDGNPPRQPVFIIREPHRDNRRGRLIADPLHTRRFVTCPPAPAIHRSTRVLREYHERFPGVARPQVLHFPERPRGFTEPMRLAVDADRSTRHVRAYSNPLPPPYQPQLVWGRPLSESLPMGLPPPAYDRVIGRRRGRCGSTASLESTLYPPDYQSSPPSPSHLQPAASAERRTSASSVERRTSLTISPDQPRIDLGIQISSSLPHLGRARRLSDTPQQQSSQQPTPFSSAGMTTVTSESVIYQSPPRSPSVLHGVTPVSTESDARQPSISYVRSAATLFQSTGNSPNQLHQPTATLVSSSRVSERPTHQSHSASPVYLTNNRSPFSRPILSLTGPENIIQESADHEENEQINGENLDNEISRSANLADRERPNVVLVYLSQAQEEEIIV</sequence>
<evidence type="ECO:0000313" key="3">
    <source>
        <dbReference type="EMBL" id="KAK2554383.1"/>
    </source>
</evidence>
<name>A0AAD9Q4A0_ACRCE</name>
<feature type="region of interest" description="Disordered" evidence="1">
    <location>
        <begin position="163"/>
        <end position="186"/>
    </location>
</feature>